<dbReference type="InterPro" id="IPR001251">
    <property type="entry name" value="CRAL-TRIO_dom"/>
</dbReference>
<dbReference type="SMART" id="SM00516">
    <property type="entry name" value="SEC14"/>
    <property type="match status" value="1"/>
</dbReference>
<dbReference type="FunFam" id="3.40.525.10:FF:000008">
    <property type="entry name" value="Phosphatidylinositol transfer protein 3"/>
    <property type="match status" value="1"/>
</dbReference>
<feature type="compositionally biased region" description="Basic and acidic residues" evidence="1">
    <location>
        <begin position="371"/>
        <end position="386"/>
    </location>
</feature>
<dbReference type="InterPro" id="IPR011074">
    <property type="entry name" value="CRAL/TRIO_N_dom"/>
</dbReference>
<dbReference type="SUPFAM" id="SSF52087">
    <property type="entry name" value="CRAL/TRIO domain"/>
    <property type="match status" value="1"/>
</dbReference>
<comment type="caution">
    <text evidence="3">The sequence shown here is derived from an EMBL/GenBank/DDBJ whole genome shotgun (WGS) entry which is preliminary data.</text>
</comment>
<dbReference type="SMART" id="SM01100">
    <property type="entry name" value="CRAL_TRIO_N"/>
    <property type="match status" value="1"/>
</dbReference>
<gene>
    <name evidence="3" type="ORF">DCAR_008713</name>
</gene>
<dbReference type="AlphaFoldDB" id="A0A165ZF36"/>
<dbReference type="PROSITE" id="PS50191">
    <property type="entry name" value="CRAL_TRIO"/>
    <property type="match status" value="1"/>
</dbReference>
<dbReference type="GO" id="GO:0008526">
    <property type="term" value="F:phosphatidylinositol transfer activity"/>
    <property type="evidence" value="ECO:0007669"/>
    <property type="project" value="TreeGrafter"/>
</dbReference>
<dbReference type="Gramene" id="KZM99958">
    <property type="protein sequence ID" value="KZM99958"/>
    <property type="gene ID" value="DCAR_008713"/>
</dbReference>
<dbReference type="SUPFAM" id="SSF46938">
    <property type="entry name" value="CRAL/TRIO N-terminal domain"/>
    <property type="match status" value="1"/>
</dbReference>
<dbReference type="Pfam" id="PF00650">
    <property type="entry name" value="CRAL_TRIO"/>
    <property type="match status" value="1"/>
</dbReference>
<sequence length="397" mass="45104">MTKGRIFISAIEVNFEFVTFALKSRVLDLVQKVETVIGFSEIGSRETNPISHHAGNELATGKLDAMATDLKKSTSSGRENCLTSEEQQKKINEVRSLIGPVPDRLSQYCSNQTISRYLIARNWNVKKATKMLKDSLKWRLEYKPDEIRWDDIAHEAETGKIYKANYKDKQGRTVLVMRPRCQNTKSTKGQIRYLVYCMENAIFSLPEEQGQVVWLIDFHGFNMSHISFKVTRETAIVLQERYPERLGIAILYNAPKFFEPFWKLAKPFLEPKTANKVKFFYPEDPSSTKAMEELFDMELVETAFGGKGDAEFDINKYAERMKEDDKKISASLANVSNSDPVIPESYLETSEDKVVDESSSGNADMDDIDEAGEKLSIDTVDKHELSPNKSPGITIST</sequence>
<evidence type="ECO:0000256" key="1">
    <source>
        <dbReference type="SAM" id="MobiDB-lite"/>
    </source>
</evidence>
<dbReference type="Gene3D" id="3.40.525.10">
    <property type="entry name" value="CRAL-TRIO lipid binding domain"/>
    <property type="match status" value="1"/>
</dbReference>
<reference evidence="3" key="1">
    <citation type="journal article" date="2016" name="Nat. Genet.">
        <title>A high-quality carrot genome assembly provides new insights into carotenoid accumulation and asterid genome evolution.</title>
        <authorList>
            <person name="Iorizzo M."/>
            <person name="Ellison S."/>
            <person name="Senalik D."/>
            <person name="Zeng P."/>
            <person name="Satapoomin P."/>
            <person name="Huang J."/>
            <person name="Bowman M."/>
            <person name="Iovene M."/>
            <person name="Sanseverino W."/>
            <person name="Cavagnaro P."/>
            <person name="Yildiz M."/>
            <person name="Macko-Podgorni A."/>
            <person name="Moranska E."/>
            <person name="Grzebelus E."/>
            <person name="Grzebelus D."/>
            <person name="Ashrafi H."/>
            <person name="Zheng Z."/>
            <person name="Cheng S."/>
            <person name="Spooner D."/>
            <person name="Van Deynze A."/>
            <person name="Simon P."/>
        </authorList>
    </citation>
    <scope>NUCLEOTIDE SEQUENCE [LARGE SCALE GENOMIC DNA]</scope>
    <source>
        <tissue evidence="3">Leaf</tissue>
    </source>
</reference>
<dbReference type="OMA" id="NCEYNHE"/>
<name>A0A165ZF36_DAUCS</name>
<feature type="compositionally biased region" description="Polar residues" evidence="1">
    <location>
        <begin position="387"/>
        <end position="397"/>
    </location>
</feature>
<dbReference type="PANTHER" id="PTHR45824:SF6">
    <property type="entry name" value="F16L1.9 PROTEIN"/>
    <property type="match status" value="1"/>
</dbReference>
<dbReference type="EMBL" id="LNRQ01000003">
    <property type="protein sequence ID" value="KZM99958.1"/>
    <property type="molecule type" value="Genomic_DNA"/>
</dbReference>
<dbReference type="CDD" id="cd00170">
    <property type="entry name" value="SEC14"/>
    <property type="match status" value="1"/>
</dbReference>
<feature type="region of interest" description="Disordered" evidence="1">
    <location>
        <begin position="341"/>
        <end position="397"/>
    </location>
</feature>
<dbReference type="InterPro" id="IPR052578">
    <property type="entry name" value="PI_Transfer_CRAL-TRIO"/>
</dbReference>
<protein>
    <recommendedName>
        <fullName evidence="2">CRAL-TRIO domain-containing protein</fullName>
    </recommendedName>
</protein>
<dbReference type="InterPro" id="IPR036273">
    <property type="entry name" value="CRAL/TRIO_N_dom_sf"/>
</dbReference>
<organism evidence="3">
    <name type="scientific">Daucus carota subsp. sativus</name>
    <name type="common">Carrot</name>
    <dbReference type="NCBI Taxonomy" id="79200"/>
    <lineage>
        <taxon>Eukaryota</taxon>
        <taxon>Viridiplantae</taxon>
        <taxon>Streptophyta</taxon>
        <taxon>Embryophyta</taxon>
        <taxon>Tracheophyta</taxon>
        <taxon>Spermatophyta</taxon>
        <taxon>Magnoliopsida</taxon>
        <taxon>eudicotyledons</taxon>
        <taxon>Gunneridae</taxon>
        <taxon>Pentapetalae</taxon>
        <taxon>asterids</taxon>
        <taxon>campanulids</taxon>
        <taxon>Apiales</taxon>
        <taxon>Apiaceae</taxon>
        <taxon>Apioideae</taxon>
        <taxon>Scandiceae</taxon>
        <taxon>Daucinae</taxon>
        <taxon>Daucus</taxon>
        <taxon>Daucus sect. Daucus</taxon>
    </lineage>
</organism>
<proteinExistence type="predicted"/>
<evidence type="ECO:0000313" key="3">
    <source>
        <dbReference type="EMBL" id="KZM99958.1"/>
    </source>
</evidence>
<dbReference type="PANTHER" id="PTHR45824">
    <property type="entry name" value="GH16843P"/>
    <property type="match status" value="1"/>
</dbReference>
<evidence type="ECO:0000259" key="2">
    <source>
        <dbReference type="PROSITE" id="PS50191"/>
    </source>
</evidence>
<dbReference type="Pfam" id="PF03765">
    <property type="entry name" value="CRAL_TRIO_N"/>
    <property type="match status" value="1"/>
</dbReference>
<feature type="domain" description="CRAL-TRIO" evidence="2">
    <location>
        <begin position="149"/>
        <end position="312"/>
    </location>
</feature>
<accession>A0A165ZF36</accession>
<dbReference type="InterPro" id="IPR036865">
    <property type="entry name" value="CRAL-TRIO_dom_sf"/>
</dbReference>